<evidence type="ECO:0000256" key="1">
    <source>
        <dbReference type="ARBA" id="ARBA00022801"/>
    </source>
</evidence>
<name>A0ABW2JNE4_9ACTN</name>
<dbReference type="EMBL" id="JBHTCF010000010">
    <property type="protein sequence ID" value="MFC7307040.1"/>
    <property type="molecule type" value="Genomic_DNA"/>
</dbReference>
<dbReference type="PRINTS" id="PR00111">
    <property type="entry name" value="ABHYDROLASE"/>
</dbReference>
<evidence type="ECO:0000313" key="3">
    <source>
        <dbReference type="EMBL" id="MFC7307040.1"/>
    </source>
</evidence>
<evidence type="ECO:0000259" key="2">
    <source>
        <dbReference type="Pfam" id="PF00561"/>
    </source>
</evidence>
<dbReference type="InterPro" id="IPR000073">
    <property type="entry name" value="AB_hydrolase_1"/>
</dbReference>
<sequence length="294" mass="33077">MPAELVPVAHRTLDVDGVRTFYREAGPPDAPVVLLPHGYPSSSFMYRNLLPVLGDRWRLLAPDFPGFGYSETPDPAHYRYAFAAYADFLESFVRTLGVGRFALYLFDYGSQAGLQLATRHPEWITAVVIQNGDAYEATLGPKYDHLKEFWSDPSPERRAALAEAVTERGLREEVIGEVPAPYAERISPDLWELSAPRLCRSPNREIMVDLFADIRSSVDRFPAYQSYLRGARPAALIVWGPHDGYMPEESARAYLADLPDAELHLLDGAGHWALETHLHEVTGLMREFLGREHP</sequence>
<dbReference type="PANTHER" id="PTHR42977">
    <property type="entry name" value="HYDROLASE-RELATED"/>
    <property type="match status" value="1"/>
</dbReference>
<feature type="domain" description="AB hydrolase-1" evidence="2">
    <location>
        <begin position="31"/>
        <end position="277"/>
    </location>
</feature>
<dbReference type="Gene3D" id="3.40.50.1820">
    <property type="entry name" value="alpha/beta hydrolase"/>
    <property type="match status" value="1"/>
</dbReference>
<proteinExistence type="predicted"/>
<dbReference type="SUPFAM" id="SSF53474">
    <property type="entry name" value="alpha/beta-Hydrolases"/>
    <property type="match status" value="1"/>
</dbReference>
<dbReference type="InterPro" id="IPR051340">
    <property type="entry name" value="Haloalkane_dehalogenase"/>
</dbReference>
<keyword evidence="1 3" id="KW-0378">Hydrolase</keyword>
<dbReference type="InterPro" id="IPR029058">
    <property type="entry name" value="AB_hydrolase_fold"/>
</dbReference>
<accession>A0ABW2JNE4</accession>
<comment type="caution">
    <text evidence="3">The sequence shown here is derived from an EMBL/GenBank/DDBJ whole genome shotgun (WGS) entry which is preliminary data.</text>
</comment>
<dbReference type="Pfam" id="PF00561">
    <property type="entry name" value="Abhydrolase_1"/>
    <property type="match status" value="1"/>
</dbReference>
<dbReference type="PANTHER" id="PTHR42977:SF3">
    <property type="entry name" value="AB HYDROLASE-1 DOMAIN-CONTAINING PROTEIN"/>
    <property type="match status" value="1"/>
</dbReference>
<dbReference type="Proteomes" id="UP001596523">
    <property type="component" value="Unassembled WGS sequence"/>
</dbReference>
<gene>
    <name evidence="3" type="ORF">ACFQVC_22780</name>
</gene>
<protein>
    <submittedName>
        <fullName evidence="3">Alpha/beta fold hydrolase</fullName>
    </submittedName>
</protein>
<reference evidence="4" key="1">
    <citation type="journal article" date="2019" name="Int. J. Syst. Evol. Microbiol.">
        <title>The Global Catalogue of Microorganisms (GCM) 10K type strain sequencing project: providing services to taxonomists for standard genome sequencing and annotation.</title>
        <authorList>
            <consortium name="The Broad Institute Genomics Platform"/>
            <consortium name="The Broad Institute Genome Sequencing Center for Infectious Disease"/>
            <person name="Wu L."/>
            <person name="Ma J."/>
        </authorList>
    </citation>
    <scope>NUCLEOTIDE SEQUENCE [LARGE SCALE GENOMIC DNA]</scope>
    <source>
        <strain evidence="4">SYNS20</strain>
    </source>
</reference>
<keyword evidence="4" id="KW-1185">Reference proteome</keyword>
<dbReference type="GO" id="GO:0016787">
    <property type="term" value="F:hydrolase activity"/>
    <property type="evidence" value="ECO:0007669"/>
    <property type="project" value="UniProtKB-KW"/>
</dbReference>
<dbReference type="RefSeq" id="WP_381833266.1">
    <property type="nucleotide sequence ID" value="NZ_JBHTCF010000010.1"/>
</dbReference>
<evidence type="ECO:0000313" key="4">
    <source>
        <dbReference type="Proteomes" id="UP001596523"/>
    </source>
</evidence>
<organism evidence="3 4">
    <name type="scientific">Streptomyces monticola</name>
    <dbReference type="NCBI Taxonomy" id="2666263"/>
    <lineage>
        <taxon>Bacteria</taxon>
        <taxon>Bacillati</taxon>
        <taxon>Actinomycetota</taxon>
        <taxon>Actinomycetes</taxon>
        <taxon>Kitasatosporales</taxon>
        <taxon>Streptomycetaceae</taxon>
        <taxon>Streptomyces</taxon>
    </lineage>
</organism>